<proteinExistence type="predicted"/>
<comment type="caution">
    <text evidence="1">The sequence shown here is derived from an EMBL/GenBank/DDBJ whole genome shotgun (WGS) entry which is preliminary data.</text>
</comment>
<dbReference type="EMBL" id="PVWQ01000008">
    <property type="protein sequence ID" value="RDW74291.1"/>
    <property type="molecule type" value="Genomic_DNA"/>
</dbReference>
<evidence type="ECO:0000313" key="1">
    <source>
        <dbReference type="EMBL" id="RDW74291.1"/>
    </source>
</evidence>
<protein>
    <submittedName>
        <fullName evidence="1">Uncharacterized protein</fullName>
    </submittedName>
</protein>
<accession>A0A3D8RKE0</accession>
<reference evidence="1 2" key="1">
    <citation type="journal article" date="2018" name="IMA Fungus">
        <title>IMA Genome-F 9: Draft genome sequence of Annulohypoxylon stygium, Aspergillus mulundensis, Berkeleyomyces basicola (syn. Thielaviopsis basicola), Ceratocystis smalleyi, two Cercospora beticola strains, Coleophoma cylindrospora, Fusarium fracticaudum, Phialophora cf. hyalina, and Morchella septimelata.</title>
        <authorList>
            <person name="Wingfield B.D."/>
            <person name="Bills G.F."/>
            <person name="Dong Y."/>
            <person name="Huang W."/>
            <person name="Nel W.J."/>
            <person name="Swalarsk-Parry B.S."/>
            <person name="Vaghefi N."/>
            <person name="Wilken P.M."/>
            <person name="An Z."/>
            <person name="de Beer Z.W."/>
            <person name="De Vos L."/>
            <person name="Chen L."/>
            <person name="Duong T.A."/>
            <person name="Gao Y."/>
            <person name="Hammerbacher A."/>
            <person name="Kikkert J.R."/>
            <person name="Li Y."/>
            <person name="Li H."/>
            <person name="Li K."/>
            <person name="Li Q."/>
            <person name="Liu X."/>
            <person name="Ma X."/>
            <person name="Naidoo K."/>
            <person name="Pethybridge S.J."/>
            <person name="Sun J."/>
            <person name="Steenkamp E.T."/>
            <person name="van der Nest M.A."/>
            <person name="van Wyk S."/>
            <person name="Wingfield M.J."/>
            <person name="Xiong C."/>
            <person name="Yue Q."/>
            <person name="Zhang X."/>
        </authorList>
    </citation>
    <scope>NUCLEOTIDE SEQUENCE [LARGE SCALE GENOMIC DNA]</scope>
    <source>
        <strain evidence="1 2">DSM 5745</strain>
    </source>
</reference>
<dbReference type="GeneID" id="38117323"/>
<evidence type="ECO:0000313" key="2">
    <source>
        <dbReference type="Proteomes" id="UP000256690"/>
    </source>
</evidence>
<name>A0A3D8RKE0_9EURO</name>
<dbReference type="Proteomes" id="UP000256690">
    <property type="component" value="Unassembled WGS sequence"/>
</dbReference>
<dbReference type="AlphaFoldDB" id="A0A3D8RKE0"/>
<dbReference type="RefSeq" id="XP_026602059.1">
    <property type="nucleotide sequence ID" value="XM_026748969.1"/>
</dbReference>
<sequence length="67" mass="7384">MVFCEAIAVSLNANGEETGFNRVKTITRDLEILTAWYEAARGESPGTGTQIFHVRQHGTEDTGFNKP</sequence>
<gene>
    <name evidence="1" type="ORF">DSM5745_06953</name>
</gene>
<keyword evidence="2" id="KW-1185">Reference proteome</keyword>
<organism evidence="1 2">
    <name type="scientific">Aspergillus mulundensis</name>
    <dbReference type="NCBI Taxonomy" id="1810919"/>
    <lineage>
        <taxon>Eukaryota</taxon>
        <taxon>Fungi</taxon>
        <taxon>Dikarya</taxon>
        <taxon>Ascomycota</taxon>
        <taxon>Pezizomycotina</taxon>
        <taxon>Eurotiomycetes</taxon>
        <taxon>Eurotiomycetidae</taxon>
        <taxon>Eurotiales</taxon>
        <taxon>Aspergillaceae</taxon>
        <taxon>Aspergillus</taxon>
        <taxon>Aspergillus subgen. Nidulantes</taxon>
    </lineage>
</organism>